<accession>A0A6C0IXS5</accession>
<organism evidence="1">
    <name type="scientific">viral metagenome</name>
    <dbReference type="NCBI Taxonomy" id="1070528"/>
    <lineage>
        <taxon>unclassified sequences</taxon>
        <taxon>metagenomes</taxon>
        <taxon>organismal metagenomes</taxon>
    </lineage>
</organism>
<reference evidence="1" key="1">
    <citation type="journal article" date="2020" name="Nature">
        <title>Giant virus diversity and host interactions through global metagenomics.</title>
        <authorList>
            <person name="Schulz F."/>
            <person name="Roux S."/>
            <person name="Paez-Espino D."/>
            <person name="Jungbluth S."/>
            <person name="Walsh D.A."/>
            <person name="Denef V.J."/>
            <person name="McMahon K.D."/>
            <person name="Konstantinidis K.T."/>
            <person name="Eloe-Fadrosh E.A."/>
            <person name="Kyrpides N.C."/>
            <person name="Woyke T."/>
        </authorList>
    </citation>
    <scope>NUCLEOTIDE SEQUENCE</scope>
    <source>
        <strain evidence="1">GVMAG-M-3300024302-11</strain>
    </source>
</reference>
<name>A0A6C0IXS5_9ZZZZ</name>
<dbReference type="EMBL" id="MN740262">
    <property type="protein sequence ID" value="QHT96657.1"/>
    <property type="molecule type" value="Genomic_DNA"/>
</dbReference>
<sequence>MTDKLSIQIDNISSNKNTNDTFIETNAFSIKRNKSTFLISTHNFLPIKNNIKFKDEKLKICINSKWNELLILKSENVITDLRLFKKLKLKIPNNGSYAFLKGDKVTIEDKVFANYAFLPNYPHLVYIKIKTNRPSQYLSGTPLSDNTDCLVGIVSFSDENYVYCLPSYYITKTFEKKNNILLPEIDDTITRVNRHYVKNNMIYNPYLGLNIPLSAYLLLEADRQTEVSVIRDNEDVNIFDINFIEYSDPTLIDNSRKLIVRNKYYELSTVSLHLLKKYNPDLSKKVFSQLNNFDNLRGVKFRIKNNEIILR</sequence>
<dbReference type="AlphaFoldDB" id="A0A6C0IXS5"/>
<evidence type="ECO:0000313" key="1">
    <source>
        <dbReference type="EMBL" id="QHT96657.1"/>
    </source>
</evidence>
<proteinExistence type="predicted"/>
<protein>
    <submittedName>
        <fullName evidence="1">Uncharacterized protein</fullName>
    </submittedName>
</protein>